<dbReference type="Gene3D" id="3.30.420.10">
    <property type="entry name" value="Ribonuclease H-like superfamily/Ribonuclease H"/>
    <property type="match status" value="1"/>
</dbReference>
<feature type="domain" description="Exonuclease" evidence="4">
    <location>
        <begin position="10"/>
        <end position="187"/>
    </location>
</feature>
<dbReference type="CDD" id="cd06127">
    <property type="entry name" value="DEDDh"/>
    <property type="match status" value="1"/>
</dbReference>
<keyword evidence="3" id="KW-0269">Exonuclease</keyword>
<dbReference type="AlphaFoldDB" id="A0A2W5IEK3"/>
<evidence type="ECO:0000256" key="1">
    <source>
        <dbReference type="ARBA" id="ARBA00022722"/>
    </source>
</evidence>
<dbReference type="NCBIfam" id="NF005927">
    <property type="entry name" value="PRK07942.1"/>
    <property type="match status" value="1"/>
</dbReference>
<keyword evidence="1" id="KW-0540">Nuclease</keyword>
<dbReference type="PANTHER" id="PTHR30231">
    <property type="entry name" value="DNA POLYMERASE III SUBUNIT EPSILON"/>
    <property type="match status" value="1"/>
</dbReference>
<dbReference type="GO" id="GO:0008408">
    <property type="term" value="F:3'-5' exonuclease activity"/>
    <property type="evidence" value="ECO:0007669"/>
    <property type="project" value="TreeGrafter"/>
</dbReference>
<dbReference type="InterPro" id="IPR036397">
    <property type="entry name" value="RNaseH_sf"/>
</dbReference>
<dbReference type="GO" id="GO:0005829">
    <property type="term" value="C:cytosol"/>
    <property type="evidence" value="ECO:0007669"/>
    <property type="project" value="TreeGrafter"/>
</dbReference>
<dbReference type="Pfam" id="PF00929">
    <property type="entry name" value="RNase_T"/>
    <property type="match status" value="1"/>
</dbReference>
<dbReference type="GO" id="GO:0003676">
    <property type="term" value="F:nucleic acid binding"/>
    <property type="evidence" value="ECO:0007669"/>
    <property type="project" value="InterPro"/>
</dbReference>
<dbReference type="EMBL" id="QFOZ01000001">
    <property type="protein sequence ID" value="PZP89758.1"/>
    <property type="molecule type" value="Genomic_DNA"/>
</dbReference>
<dbReference type="InterPro" id="IPR013520">
    <property type="entry name" value="Ribonucl_H"/>
</dbReference>
<evidence type="ECO:0000313" key="6">
    <source>
        <dbReference type="Proteomes" id="UP000248606"/>
    </source>
</evidence>
<dbReference type="PANTHER" id="PTHR30231:SF4">
    <property type="entry name" value="PROTEIN NEN2"/>
    <property type="match status" value="1"/>
</dbReference>
<name>A0A2W5IEK3_9ACTN</name>
<dbReference type="Proteomes" id="UP000248606">
    <property type="component" value="Unassembled WGS sequence"/>
</dbReference>
<dbReference type="InterPro" id="IPR012337">
    <property type="entry name" value="RNaseH-like_sf"/>
</dbReference>
<evidence type="ECO:0000259" key="4">
    <source>
        <dbReference type="SMART" id="SM00479"/>
    </source>
</evidence>
<organism evidence="5 6">
    <name type="scientific">Lawsonella clevelandensis</name>
    <dbReference type="NCBI Taxonomy" id="1528099"/>
    <lineage>
        <taxon>Bacteria</taxon>
        <taxon>Bacillati</taxon>
        <taxon>Actinomycetota</taxon>
        <taxon>Actinomycetes</taxon>
        <taxon>Mycobacteriales</taxon>
        <taxon>Lawsonellaceae</taxon>
        <taxon>Lawsonella</taxon>
    </lineage>
</organism>
<proteinExistence type="predicted"/>
<protein>
    <submittedName>
        <fullName evidence="5">DNA polymerase III subunit epsilon</fullName>
    </submittedName>
</protein>
<dbReference type="SUPFAM" id="SSF53098">
    <property type="entry name" value="Ribonuclease H-like"/>
    <property type="match status" value="1"/>
</dbReference>
<dbReference type="SMART" id="SM00479">
    <property type="entry name" value="EXOIII"/>
    <property type="match status" value="1"/>
</dbReference>
<evidence type="ECO:0000256" key="3">
    <source>
        <dbReference type="ARBA" id="ARBA00022839"/>
    </source>
</evidence>
<dbReference type="RefSeq" id="WP_290595460.1">
    <property type="nucleotide sequence ID" value="NZ_CAKZIO010000003.1"/>
</dbReference>
<keyword evidence="2" id="KW-0378">Hydrolase</keyword>
<reference evidence="5 6" key="1">
    <citation type="submission" date="2017-08" db="EMBL/GenBank/DDBJ databases">
        <title>Infants hospitalized years apart are colonized by the same room-sourced microbial strains.</title>
        <authorList>
            <person name="Brooks B."/>
            <person name="Olm M.R."/>
            <person name="Firek B.A."/>
            <person name="Baker R."/>
            <person name="Thomas B.C."/>
            <person name="Morowitz M.J."/>
            <person name="Banfield J.F."/>
        </authorList>
    </citation>
    <scope>NUCLEOTIDE SEQUENCE [LARGE SCALE GENOMIC DNA]</scope>
    <source>
        <strain evidence="5">S2_006_000_R1_57</strain>
    </source>
</reference>
<evidence type="ECO:0000256" key="2">
    <source>
        <dbReference type="ARBA" id="ARBA00022801"/>
    </source>
</evidence>
<accession>A0A2W5IEK3</accession>
<evidence type="ECO:0000313" key="5">
    <source>
        <dbReference type="EMBL" id="PZP89758.1"/>
    </source>
</evidence>
<sequence length="238" mass="26661">MADSFFNPHHVCSFDLETTGPNPRTARIVTSSCLNIDFPDTTSSAEPLIEAHNWLADPGCDIPAAASAVHGISTEKARTEGRPHQEVAEETVSCLYDAWEDNRAVIVYNASFDLTILRHWVPSFEIRGLVIDPYVIDRALDKYRQGRRTLTMVCAHYNVSLDNAHQADADALGAAQLALRLAETYPQLCTTPTAELMTQQTEWQKERQQSLRDYLARVGRNYSTVETEWPLLGPLVED</sequence>
<comment type="caution">
    <text evidence="5">The sequence shown here is derived from an EMBL/GenBank/DDBJ whole genome shotgun (WGS) entry which is preliminary data.</text>
</comment>
<gene>
    <name evidence="5" type="ORF">DI579_00900</name>
</gene>